<evidence type="ECO:0000313" key="2">
    <source>
        <dbReference type="Proteomes" id="UP000828941"/>
    </source>
</evidence>
<name>A0ACB9NGI4_BAUVA</name>
<dbReference type="Proteomes" id="UP000828941">
    <property type="component" value="Chromosome 6"/>
</dbReference>
<protein>
    <submittedName>
        <fullName evidence="1">Uncharacterized protein</fullName>
    </submittedName>
</protein>
<sequence>MHPKLNDVEEEESFSYAMQLARSIALPMVLKTAIDLMVFDIIAKSGPDAKLPAMDIAAQITSKNPEAATML</sequence>
<proteinExistence type="predicted"/>
<organism evidence="1 2">
    <name type="scientific">Bauhinia variegata</name>
    <name type="common">Purple orchid tree</name>
    <name type="synonym">Phanera variegata</name>
    <dbReference type="NCBI Taxonomy" id="167791"/>
    <lineage>
        <taxon>Eukaryota</taxon>
        <taxon>Viridiplantae</taxon>
        <taxon>Streptophyta</taxon>
        <taxon>Embryophyta</taxon>
        <taxon>Tracheophyta</taxon>
        <taxon>Spermatophyta</taxon>
        <taxon>Magnoliopsida</taxon>
        <taxon>eudicotyledons</taxon>
        <taxon>Gunneridae</taxon>
        <taxon>Pentapetalae</taxon>
        <taxon>rosids</taxon>
        <taxon>fabids</taxon>
        <taxon>Fabales</taxon>
        <taxon>Fabaceae</taxon>
        <taxon>Cercidoideae</taxon>
        <taxon>Cercideae</taxon>
        <taxon>Bauhiniinae</taxon>
        <taxon>Bauhinia</taxon>
    </lineage>
</organism>
<comment type="caution">
    <text evidence="1">The sequence shown here is derived from an EMBL/GenBank/DDBJ whole genome shotgun (WGS) entry which is preliminary data.</text>
</comment>
<evidence type="ECO:0000313" key="1">
    <source>
        <dbReference type="EMBL" id="KAI4335096.1"/>
    </source>
</evidence>
<gene>
    <name evidence="1" type="ORF">L6164_013775</name>
</gene>
<dbReference type="EMBL" id="CM039431">
    <property type="protein sequence ID" value="KAI4335096.1"/>
    <property type="molecule type" value="Genomic_DNA"/>
</dbReference>
<keyword evidence="2" id="KW-1185">Reference proteome</keyword>
<accession>A0ACB9NGI4</accession>
<reference evidence="1 2" key="1">
    <citation type="journal article" date="2022" name="DNA Res.">
        <title>Chromosomal-level genome assembly of the orchid tree Bauhinia variegata (Leguminosae; Cercidoideae) supports the allotetraploid origin hypothesis of Bauhinia.</title>
        <authorList>
            <person name="Zhong Y."/>
            <person name="Chen Y."/>
            <person name="Zheng D."/>
            <person name="Pang J."/>
            <person name="Liu Y."/>
            <person name="Luo S."/>
            <person name="Meng S."/>
            <person name="Qian L."/>
            <person name="Wei D."/>
            <person name="Dai S."/>
            <person name="Zhou R."/>
        </authorList>
    </citation>
    <scope>NUCLEOTIDE SEQUENCE [LARGE SCALE GENOMIC DNA]</scope>
    <source>
        <strain evidence="1">BV-YZ2020</strain>
    </source>
</reference>